<dbReference type="InterPro" id="IPR051269">
    <property type="entry name" value="Fe-S_cluster_ET"/>
</dbReference>
<keyword evidence="5" id="KW-0408">Iron</keyword>
<gene>
    <name evidence="9" type="ORF">AB0H72_08285</name>
</gene>
<keyword evidence="6" id="KW-0411">Iron-sulfur</keyword>
<dbReference type="Pfam" id="PF13459">
    <property type="entry name" value="Fer4_15"/>
    <property type="match status" value="1"/>
</dbReference>
<evidence type="ECO:0000256" key="2">
    <source>
        <dbReference type="ARBA" id="ARBA00022448"/>
    </source>
</evidence>
<name>A0ABV3F4P9_9NOCA</name>
<keyword evidence="2" id="KW-0813">Transport</keyword>
<feature type="domain" description="4Fe-4S ferredoxin-type" evidence="8">
    <location>
        <begin position="1"/>
        <end position="29"/>
    </location>
</feature>
<evidence type="ECO:0000256" key="1">
    <source>
        <dbReference type="ARBA" id="ARBA00001927"/>
    </source>
</evidence>
<dbReference type="PANTHER" id="PTHR36923">
    <property type="entry name" value="FERREDOXIN"/>
    <property type="match status" value="1"/>
</dbReference>
<evidence type="ECO:0000259" key="8">
    <source>
        <dbReference type="PROSITE" id="PS51379"/>
    </source>
</evidence>
<dbReference type="SUPFAM" id="SSF54862">
    <property type="entry name" value="4Fe-4S ferredoxins"/>
    <property type="match status" value="1"/>
</dbReference>
<evidence type="ECO:0000313" key="9">
    <source>
        <dbReference type="EMBL" id="MEV0362687.1"/>
    </source>
</evidence>
<accession>A0ABV3F4P9</accession>
<evidence type="ECO:0000256" key="4">
    <source>
        <dbReference type="ARBA" id="ARBA00022982"/>
    </source>
</evidence>
<comment type="caution">
    <text evidence="9">The sequence shown here is derived from an EMBL/GenBank/DDBJ whole genome shotgun (WGS) entry which is preliminary data.</text>
</comment>
<dbReference type="Proteomes" id="UP001551658">
    <property type="component" value="Unassembled WGS sequence"/>
</dbReference>
<dbReference type="InterPro" id="IPR017896">
    <property type="entry name" value="4Fe4S_Fe-S-bd"/>
</dbReference>
<organism evidence="9 10">
    <name type="scientific">Nocardia fusca</name>
    <dbReference type="NCBI Taxonomy" id="941183"/>
    <lineage>
        <taxon>Bacteria</taxon>
        <taxon>Bacillati</taxon>
        <taxon>Actinomycetota</taxon>
        <taxon>Actinomycetes</taxon>
        <taxon>Mycobacteriales</taxon>
        <taxon>Nocardiaceae</taxon>
        <taxon>Nocardia</taxon>
    </lineage>
</organism>
<keyword evidence="4" id="KW-0249">Electron transport</keyword>
<dbReference type="RefSeq" id="WP_357975624.1">
    <property type="nucleotide sequence ID" value="NZ_JBFAIH010000003.1"/>
</dbReference>
<evidence type="ECO:0000256" key="3">
    <source>
        <dbReference type="ARBA" id="ARBA00022723"/>
    </source>
</evidence>
<dbReference type="PANTHER" id="PTHR36923:SF3">
    <property type="entry name" value="FERREDOXIN"/>
    <property type="match status" value="1"/>
</dbReference>
<protein>
    <submittedName>
        <fullName evidence="9">Ferredoxin</fullName>
    </submittedName>
</protein>
<dbReference type="Gene3D" id="3.30.70.20">
    <property type="match status" value="1"/>
</dbReference>
<keyword evidence="10" id="KW-1185">Reference proteome</keyword>
<evidence type="ECO:0000256" key="6">
    <source>
        <dbReference type="ARBA" id="ARBA00023014"/>
    </source>
</evidence>
<evidence type="ECO:0000256" key="5">
    <source>
        <dbReference type="ARBA" id="ARBA00023004"/>
    </source>
</evidence>
<comment type="cofactor">
    <cofactor evidence="1">
        <name>[3Fe-4S] cluster</name>
        <dbReference type="ChEBI" id="CHEBI:21137"/>
    </cofactor>
</comment>
<dbReference type="PROSITE" id="PS51379">
    <property type="entry name" value="4FE4S_FER_2"/>
    <property type="match status" value="1"/>
</dbReference>
<keyword evidence="3" id="KW-0479">Metal-binding</keyword>
<evidence type="ECO:0000256" key="7">
    <source>
        <dbReference type="ARBA" id="ARBA00023291"/>
    </source>
</evidence>
<sequence>MKVIVDEDSCKGHGICTTLCSEVFTLNDYGYAEAVSEDIPEDLQEAVLTAKDACPEWAIKIVDETEGRPPGAS</sequence>
<proteinExistence type="predicted"/>
<keyword evidence="7" id="KW-0003">3Fe-4S</keyword>
<dbReference type="EMBL" id="JBFAIH010000003">
    <property type="protein sequence ID" value="MEV0362687.1"/>
    <property type="molecule type" value="Genomic_DNA"/>
</dbReference>
<evidence type="ECO:0000313" key="10">
    <source>
        <dbReference type="Proteomes" id="UP001551658"/>
    </source>
</evidence>
<reference evidence="9 10" key="1">
    <citation type="submission" date="2024-06" db="EMBL/GenBank/DDBJ databases">
        <title>The Natural Products Discovery Center: Release of the First 8490 Sequenced Strains for Exploring Actinobacteria Biosynthetic Diversity.</title>
        <authorList>
            <person name="Kalkreuter E."/>
            <person name="Kautsar S.A."/>
            <person name="Yang D."/>
            <person name="Bader C.D."/>
            <person name="Teijaro C.N."/>
            <person name="Fluegel L."/>
            <person name="Davis C.M."/>
            <person name="Simpson J.R."/>
            <person name="Lauterbach L."/>
            <person name="Steele A.D."/>
            <person name="Gui C."/>
            <person name="Meng S."/>
            <person name="Li G."/>
            <person name="Viehrig K."/>
            <person name="Ye F."/>
            <person name="Su P."/>
            <person name="Kiefer A.F."/>
            <person name="Nichols A."/>
            <person name="Cepeda A.J."/>
            <person name="Yan W."/>
            <person name="Fan B."/>
            <person name="Jiang Y."/>
            <person name="Adhikari A."/>
            <person name="Zheng C.-J."/>
            <person name="Schuster L."/>
            <person name="Cowan T.M."/>
            <person name="Smanski M.J."/>
            <person name="Chevrette M.G."/>
            <person name="De Carvalho L.P.S."/>
            <person name="Shen B."/>
        </authorList>
    </citation>
    <scope>NUCLEOTIDE SEQUENCE [LARGE SCALE GENOMIC DNA]</scope>
    <source>
        <strain evidence="9 10">NPDC050671</strain>
    </source>
</reference>